<sequence>MTGEFLNPYTFIPAFPREGLPEPLRDGPPPARDLLRPGCWTGRIGVTLTVQTPLLLLDTARKTPLSDGGNGAEGHFVYPVRLRDGRPHLPATSVKGMLRAAYEAVTNSRFGVFEGHDSRLGFRRDAGFALGMVPVYIAAQGVLYKFQQAVLRMYDKDGVSIYPKDGQEAPRHLERLRALVRRGKNNQTEVVRFVREGAKEVLARESGERIVNGVAFVTGPNIEGKTCERFFYLEQGQKPKALELARPWHALEKQWNDLICDYRGVHDEAELFGRRRADGSAAGPGERIGDGPGQLAWSPHIHEDDVTVLRRGSVCYARLENDQVTALYPVLVPRDLYPVSPRELLSESLLPACRYDKLSPADRVFGWVAPRGSGVRPAAYRGRLRIGPVACEQEADEAVERFAGDGLPISILGQPKPQQGRFYLAKSADQPDRPVRDGTPKEKLYQSGRGLRGRKAYWHHAGLDPRQHWNEGQGKWDPTQVRVGSHYREYRRSRAAHDDKGLPTPDKKRYWTTDAEQRDTQNRSIKGWVRPKTTFRFAIDVRDLDAHELGALVWLLTLPAGHFHRLGLGRPLGFGSVRLDIDVENTRLHSGEQFADYYRSLSTPLSDGDGAKILEATREEFVRLVESSDQLVTVREAMLAVARGNPELPVHYPRTRPEWLPENVPAPPDPRGWNFKWFTENERPEQGRPVSGRGRALPGLGNTDAPLTTYLSDEKGGSRDDGRSGPSGRRRSR</sequence>
<reference evidence="2 3" key="1">
    <citation type="submission" date="2024-06" db="EMBL/GenBank/DDBJ databases">
        <title>The Natural Products Discovery Center: Release of the First 8490 Sequenced Strains for Exploring Actinobacteria Biosynthetic Diversity.</title>
        <authorList>
            <person name="Kalkreuter E."/>
            <person name="Kautsar S.A."/>
            <person name="Yang D."/>
            <person name="Bader C.D."/>
            <person name="Teijaro C.N."/>
            <person name="Fluegel L."/>
            <person name="Davis C.M."/>
            <person name="Simpson J.R."/>
            <person name="Lauterbach L."/>
            <person name="Steele A.D."/>
            <person name="Gui C."/>
            <person name="Meng S."/>
            <person name="Li G."/>
            <person name="Viehrig K."/>
            <person name="Ye F."/>
            <person name="Su P."/>
            <person name="Kiefer A.F."/>
            <person name="Nichols A."/>
            <person name="Cepeda A.J."/>
            <person name="Yan W."/>
            <person name="Fan B."/>
            <person name="Jiang Y."/>
            <person name="Adhikari A."/>
            <person name="Zheng C.-J."/>
            <person name="Schuster L."/>
            <person name="Cowan T.M."/>
            <person name="Smanski M.J."/>
            <person name="Chevrette M.G."/>
            <person name="De Carvalho L.P.S."/>
            <person name="Shen B."/>
        </authorList>
    </citation>
    <scope>NUCLEOTIDE SEQUENCE [LARGE SCALE GENOMIC DNA]</scope>
    <source>
        <strain evidence="2 3">NPDC050100</strain>
    </source>
</reference>
<dbReference type="RefSeq" id="WP_358135014.1">
    <property type="nucleotide sequence ID" value="NZ_JBFALK010000011.1"/>
</dbReference>
<evidence type="ECO:0000313" key="3">
    <source>
        <dbReference type="Proteomes" id="UP001551675"/>
    </source>
</evidence>
<dbReference type="InterPro" id="IPR023825">
    <property type="entry name" value="CRISPR-assoc_RAMP_BGP1436"/>
</dbReference>
<organism evidence="2 3">
    <name type="scientific">Microtetraspora glauca</name>
    <dbReference type="NCBI Taxonomy" id="1996"/>
    <lineage>
        <taxon>Bacteria</taxon>
        <taxon>Bacillati</taxon>
        <taxon>Actinomycetota</taxon>
        <taxon>Actinomycetes</taxon>
        <taxon>Streptosporangiales</taxon>
        <taxon>Streptosporangiaceae</taxon>
        <taxon>Microtetraspora</taxon>
    </lineage>
</organism>
<dbReference type="NCBIfam" id="TIGR03986">
    <property type="entry name" value="TIGR03986 family CRISPR-associated RAMP protein"/>
    <property type="match status" value="1"/>
</dbReference>
<evidence type="ECO:0000313" key="2">
    <source>
        <dbReference type="EMBL" id="MEV0971076.1"/>
    </source>
</evidence>
<dbReference type="EMBL" id="JBFALK010000011">
    <property type="protein sequence ID" value="MEV0971076.1"/>
    <property type="molecule type" value="Genomic_DNA"/>
</dbReference>
<dbReference type="CDD" id="cd09726">
    <property type="entry name" value="RAMP_I_III"/>
    <property type="match status" value="1"/>
</dbReference>
<proteinExistence type="predicted"/>
<evidence type="ECO:0000256" key="1">
    <source>
        <dbReference type="SAM" id="MobiDB-lite"/>
    </source>
</evidence>
<feature type="region of interest" description="Disordered" evidence="1">
    <location>
        <begin position="277"/>
        <end position="296"/>
    </location>
</feature>
<gene>
    <name evidence="2" type="ORF">AB0I59_20805</name>
</gene>
<feature type="region of interest" description="Disordered" evidence="1">
    <location>
        <begin position="680"/>
        <end position="733"/>
    </location>
</feature>
<accession>A0ABV3GHD8</accession>
<protein>
    <submittedName>
        <fullName evidence="2">TIGR03986 family CRISPR-associated RAMP protein</fullName>
    </submittedName>
</protein>
<name>A0ABV3GHD8_MICGL</name>
<dbReference type="Proteomes" id="UP001551675">
    <property type="component" value="Unassembled WGS sequence"/>
</dbReference>
<comment type="caution">
    <text evidence="2">The sequence shown here is derived from an EMBL/GenBank/DDBJ whole genome shotgun (WGS) entry which is preliminary data.</text>
</comment>
<feature type="compositionally biased region" description="Basic and acidic residues" evidence="1">
    <location>
        <begin position="712"/>
        <end position="723"/>
    </location>
</feature>
<keyword evidence="3" id="KW-1185">Reference proteome</keyword>